<organism evidence="1 2">
    <name type="scientific">Allonocardiopsis opalescens</name>
    <dbReference type="NCBI Taxonomy" id="1144618"/>
    <lineage>
        <taxon>Bacteria</taxon>
        <taxon>Bacillati</taxon>
        <taxon>Actinomycetota</taxon>
        <taxon>Actinomycetes</taxon>
        <taxon>Streptosporangiales</taxon>
        <taxon>Allonocardiopsis</taxon>
    </lineage>
</organism>
<sequence>MTEPTPPHGHQPAYHGPEIVSALPAPPEQCFLMWIATTPPDGYPGTEPVGITTDPDRMLYTTELTIQAVTDQFRTWLLAHGEAHPTGHAWLHLQHLTPTDHPDTHRFHGFTLAIPRLSEIVIP</sequence>
<name>A0A2T0QCT1_9ACTN</name>
<proteinExistence type="predicted"/>
<dbReference type="AlphaFoldDB" id="A0A2T0QCT1"/>
<dbReference type="Proteomes" id="UP000237846">
    <property type="component" value="Unassembled WGS sequence"/>
</dbReference>
<gene>
    <name evidence="1" type="ORF">CLV72_101292</name>
</gene>
<comment type="caution">
    <text evidence="1">The sequence shown here is derived from an EMBL/GenBank/DDBJ whole genome shotgun (WGS) entry which is preliminary data.</text>
</comment>
<evidence type="ECO:0000313" key="1">
    <source>
        <dbReference type="EMBL" id="PRY01708.1"/>
    </source>
</evidence>
<protein>
    <submittedName>
        <fullName evidence="1">Uncharacterized protein</fullName>
    </submittedName>
</protein>
<evidence type="ECO:0000313" key="2">
    <source>
        <dbReference type="Proteomes" id="UP000237846"/>
    </source>
</evidence>
<keyword evidence="2" id="KW-1185">Reference proteome</keyword>
<dbReference type="EMBL" id="PVZC01000001">
    <property type="protein sequence ID" value="PRY01708.1"/>
    <property type="molecule type" value="Genomic_DNA"/>
</dbReference>
<reference evidence="1 2" key="1">
    <citation type="submission" date="2018-03" db="EMBL/GenBank/DDBJ databases">
        <title>Genomic Encyclopedia of Archaeal and Bacterial Type Strains, Phase II (KMG-II): from individual species to whole genera.</title>
        <authorList>
            <person name="Goeker M."/>
        </authorList>
    </citation>
    <scope>NUCLEOTIDE SEQUENCE [LARGE SCALE GENOMIC DNA]</scope>
    <source>
        <strain evidence="1 2">DSM 45601</strain>
    </source>
</reference>
<dbReference type="RefSeq" id="WP_106237878.1">
    <property type="nucleotide sequence ID" value="NZ_PVZC01000001.1"/>
</dbReference>
<accession>A0A2T0QCT1</accession>